<dbReference type="Proteomes" id="UP001057402">
    <property type="component" value="Chromosome 5"/>
</dbReference>
<dbReference type="EMBL" id="CM042884">
    <property type="protein sequence ID" value="KAI4369106.1"/>
    <property type="molecule type" value="Genomic_DNA"/>
</dbReference>
<accession>A0ACB9QQB1</accession>
<gene>
    <name evidence="1" type="ORF">MLD38_017592</name>
</gene>
<comment type="caution">
    <text evidence="1">The sequence shown here is derived from an EMBL/GenBank/DDBJ whole genome shotgun (WGS) entry which is preliminary data.</text>
</comment>
<proteinExistence type="predicted"/>
<sequence>MALEPNIVGFRVDEATMVSLPSSSSGAASLMNWVQDISFQSGAISSSSEMIAAPFGGHFGINGAVYSGNSSMGKSSPGMAQACMGSSSSGGFLLDNVPGLKHDAGLAVVWTAEEQLKLDEGIKRYASEPNIMKYIKIAALLPDKTVRDVALRCRWLTRKRRKPDEHNARKKDSNRKDKMAESSPKTNLPLEPLLNAARSTSLFYSADRFESSPCEGIIRNTKLRLDENYHTFNQIDTNLRNLKLHENIDLLCLTRNNLADIVAEMRDVPGIMSRMPPLPVSIDDDLASTILPITMKPVVYGSVAMGTNLKQEPGCC</sequence>
<name>A0ACB9QQB1_9MYRT</name>
<organism evidence="1 2">
    <name type="scientific">Melastoma candidum</name>
    <dbReference type="NCBI Taxonomy" id="119954"/>
    <lineage>
        <taxon>Eukaryota</taxon>
        <taxon>Viridiplantae</taxon>
        <taxon>Streptophyta</taxon>
        <taxon>Embryophyta</taxon>
        <taxon>Tracheophyta</taxon>
        <taxon>Spermatophyta</taxon>
        <taxon>Magnoliopsida</taxon>
        <taxon>eudicotyledons</taxon>
        <taxon>Gunneridae</taxon>
        <taxon>Pentapetalae</taxon>
        <taxon>rosids</taxon>
        <taxon>malvids</taxon>
        <taxon>Myrtales</taxon>
        <taxon>Melastomataceae</taxon>
        <taxon>Melastomatoideae</taxon>
        <taxon>Melastomateae</taxon>
        <taxon>Melastoma</taxon>
    </lineage>
</organism>
<evidence type="ECO:0000313" key="1">
    <source>
        <dbReference type="EMBL" id="KAI4369106.1"/>
    </source>
</evidence>
<keyword evidence="2" id="KW-1185">Reference proteome</keyword>
<protein>
    <submittedName>
        <fullName evidence="1">Uncharacterized protein</fullName>
    </submittedName>
</protein>
<reference evidence="2" key="1">
    <citation type="journal article" date="2023" name="Front. Plant Sci.">
        <title>Chromosomal-level genome assembly of Melastoma candidum provides insights into trichome evolution.</title>
        <authorList>
            <person name="Zhong Y."/>
            <person name="Wu W."/>
            <person name="Sun C."/>
            <person name="Zou P."/>
            <person name="Liu Y."/>
            <person name="Dai S."/>
            <person name="Zhou R."/>
        </authorList>
    </citation>
    <scope>NUCLEOTIDE SEQUENCE [LARGE SCALE GENOMIC DNA]</scope>
</reference>
<evidence type="ECO:0000313" key="2">
    <source>
        <dbReference type="Proteomes" id="UP001057402"/>
    </source>
</evidence>